<dbReference type="Pfam" id="PF04452">
    <property type="entry name" value="Methyltrans_RNA"/>
    <property type="match status" value="1"/>
</dbReference>
<dbReference type="InterPro" id="IPR029026">
    <property type="entry name" value="tRNA_m1G_MTases_N"/>
</dbReference>
<organism evidence="13 14">
    <name type="scientific">Acorus gramineus</name>
    <name type="common">Dwarf sweet flag</name>
    <dbReference type="NCBI Taxonomy" id="55184"/>
    <lineage>
        <taxon>Eukaryota</taxon>
        <taxon>Viridiplantae</taxon>
        <taxon>Streptophyta</taxon>
        <taxon>Embryophyta</taxon>
        <taxon>Tracheophyta</taxon>
        <taxon>Spermatophyta</taxon>
        <taxon>Magnoliopsida</taxon>
        <taxon>Liliopsida</taxon>
        <taxon>Acoraceae</taxon>
        <taxon>Acorus</taxon>
    </lineage>
</organism>
<dbReference type="InterPro" id="IPR006700">
    <property type="entry name" value="RsmE"/>
</dbReference>
<keyword evidence="14" id="KW-1185">Reference proteome</keyword>
<dbReference type="NCBIfam" id="TIGR00046">
    <property type="entry name" value="RsmE family RNA methyltransferase"/>
    <property type="match status" value="1"/>
</dbReference>
<evidence type="ECO:0000256" key="9">
    <source>
        <dbReference type="ARBA" id="ARBA00025699"/>
    </source>
</evidence>
<dbReference type="PANTHER" id="PTHR30027:SF3">
    <property type="entry name" value="16S RRNA (URACIL(1498)-N(3))-METHYLTRANSFERASE"/>
    <property type="match status" value="1"/>
</dbReference>
<evidence type="ECO:0000259" key="12">
    <source>
        <dbReference type="Pfam" id="PF20260"/>
    </source>
</evidence>
<evidence type="ECO:0000256" key="6">
    <source>
        <dbReference type="ARBA" id="ARBA00022603"/>
    </source>
</evidence>
<comment type="function">
    <text evidence="9">Specifically methylates the N3 position of the uracil ring of uridine 1498 (m3U1498) in 16S rRNA. Acts on the fully assembled 30S ribosomal subunit.</text>
</comment>
<reference evidence="13" key="2">
    <citation type="submission" date="2023-06" db="EMBL/GenBank/DDBJ databases">
        <authorList>
            <person name="Ma L."/>
            <person name="Liu K.-W."/>
            <person name="Li Z."/>
            <person name="Hsiao Y.-Y."/>
            <person name="Qi Y."/>
            <person name="Fu T."/>
            <person name="Tang G."/>
            <person name="Zhang D."/>
            <person name="Sun W.-H."/>
            <person name="Liu D.-K."/>
            <person name="Li Y."/>
            <person name="Chen G.-Z."/>
            <person name="Liu X.-D."/>
            <person name="Liao X.-Y."/>
            <person name="Jiang Y.-T."/>
            <person name="Yu X."/>
            <person name="Hao Y."/>
            <person name="Huang J."/>
            <person name="Zhao X.-W."/>
            <person name="Ke S."/>
            <person name="Chen Y.-Y."/>
            <person name="Wu W.-L."/>
            <person name="Hsu J.-L."/>
            <person name="Lin Y.-F."/>
            <person name="Huang M.-D."/>
            <person name="Li C.-Y."/>
            <person name="Huang L."/>
            <person name="Wang Z.-W."/>
            <person name="Zhao X."/>
            <person name="Zhong W.-Y."/>
            <person name="Peng D.-H."/>
            <person name="Ahmad S."/>
            <person name="Lan S."/>
            <person name="Zhang J.-S."/>
            <person name="Tsai W.-C."/>
            <person name="Van De Peer Y."/>
            <person name="Liu Z.-J."/>
        </authorList>
    </citation>
    <scope>NUCLEOTIDE SEQUENCE</scope>
    <source>
        <strain evidence="13">SCP</strain>
        <tissue evidence="13">Leaves</tissue>
    </source>
</reference>
<proteinExistence type="inferred from homology"/>
<reference evidence="13" key="1">
    <citation type="journal article" date="2023" name="Nat. Commun.">
        <title>Diploid and tetraploid genomes of Acorus and the evolution of monocots.</title>
        <authorList>
            <person name="Ma L."/>
            <person name="Liu K.W."/>
            <person name="Li Z."/>
            <person name="Hsiao Y.Y."/>
            <person name="Qi Y."/>
            <person name="Fu T."/>
            <person name="Tang G.D."/>
            <person name="Zhang D."/>
            <person name="Sun W.H."/>
            <person name="Liu D.K."/>
            <person name="Li Y."/>
            <person name="Chen G.Z."/>
            <person name="Liu X.D."/>
            <person name="Liao X.Y."/>
            <person name="Jiang Y.T."/>
            <person name="Yu X."/>
            <person name="Hao Y."/>
            <person name="Huang J."/>
            <person name="Zhao X.W."/>
            <person name="Ke S."/>
            <person name="Chen Y.Y."/>
            <person name="Wu W.L."/>
            <person name="Hsu J.L."/>
            <person name="Lin Y.F."/>
            <person name="Huang M.D."/>
            <person name="Li C.Y."/>
            <person name="Huang L."/>
            <person name="Wang Z.W."/>
            <person name="Zhao X."/>
            <person name="Zhong W.Y."/>
            <person name="Peng D.H."/>
            <person name="Ahmad S."/>
            <person name="Lan S."/>
            <person name="Zhang J.S."/>
            <person name="Tsai W.C."/>
            <person name="Van de Peer Y."/>
            <person name="Liu Z.J."/>
        </authorList>
    </citation>
    <scope>NUCLEOTIDE SEQUENCE</scope>
    <source>
        <strain evidence="13">SCP</strain>
    </source>
</reference>
<dbReference type="AlphaFoldDB" id="A0AAV9BJS1"/>
<feature type="domain" description="Ribosomal RNA small subunit methyltransferase E methyltransferase" evidence="11">
    <location>
        <begin position="132"/>
        <end position="287"/>
    </location>
</feature>
<comment type="subcellular location">
    <subcellularLocation>
        <location evidence="1">Cytoplasm</location>
    </subcellularLocation>
</comment>
<dbReference type="SUPFAM" id="SSF75217">
    <property type="entry name" value="alpha/beta knot"/>
    <property type="match status" value="1"/>
</dbReference>
<evidence type="ECO:0000313" key="14">
    <source>
        <dbReference type="Proteomes" id="UP001179952"/>
    </source>
</evidence>
<keyword evidence="6" id="KW-0489">Methyltransferase</keyword>
<keyword evidence="5" id="KW-0698">rRNA processing</keyword>
<name>A0AAV9BJS1_ACOGR</name>
<dbReference type="EC" id="2.1.1.193" evidence="3"/>
<evidence type="ECO:0000256" key="2">
    <source>
        <dbReference type="ARBA" id="ARBA00005528"/>
    </source>
</evidence>
<dbReference type="Gene3D" id="3.40.1280.10">
    <property type="match status" value="1"/>
</dbReference>
<dbReference type="GO" id="GO:0070042">
    <property type="term" value="F:rRNA (uridine-N3-)-methyltransferase activity"/>
    <property type="evidence" value="ECO:0007669"/>
    <property type="project" value="TreeGrafter"/>
</dbReference>
<dbReference type="GO" id="GO:0070475">
    <property type="term" value="P:rRNA base methylation"/>
    <property type="evidence" value="ECO:0007669"/>
    <property type="project" value="TreeGrafter"/>
</dbReference>
<accession>A0AAV9BJS1</accession>
<keyword evidence="4" id="KW-0963">Cytoplasm</keyword>
<dbReference type="InterPro" id="IPR046886">
    <property type="entry name" value="RsmE_MTase_dom"/>
</dbReference>
<comment type="caution">
    <text evidence="13">The sequence shown here is derived from an EMBL/GenBank/DDBJ whole genome shotgun (WGS) entry which is preliminary data.</text>
</comment>
<dbReference type="InterPro" id="IPR029028">
    <property type="entry name" value="Alpha/beta_knot_MTases"/>
</dbReference>
<evidence type="ECO:0000256" key="8">
    <source>
        <dbReference type="ARBA" id="ARBA00022691"/>
    </source>
</evidence>
<protein>
    <recommendedName>
        <fullName evidence="3">16S rRNA (uracil(1498)-N(3))-methyltransferase</fullName>
        <ecNumber evidence="3">2.1.1.193</ecNumber>
    </recommendedName>
</protein>
<dbReference type="SUPFAM" id="SSF88697">
    <property type="entry name" value="PUA domain-like"/>
    <property type="match status" value="1"/>
</dbReference>
<keyword evidence="8" id="KW-0949">S-adenosyl-L-methionine</keyword>
<evidence type="ECO:0000256" key="1">
    <source>
        <dbReference type="ARBA" id="ARBA00004496"/>
    </source>
</evidence>
<evidence type="ECO:0000256" key="3">
    <source>
        <dbReference type="ARBA" id="ARBA00012328"/>
    </source>
</evidence>
<dbReference type="EMBL" id="JAUJYN010000003">
    <property type="protein sequence ID" value="KAK1276632.1"/>
    <property type="molecule type" value="Genomic_DNA"/>
</dbReference>
<dbReference type="FunFam" id="3.40.1280.10:FF:000018">
    <property type="entry name" value="uncharacterized protein LOC106771328 isoform X2"/>
    <property type="match status" value="1"/>
</dbReference>
<evidence type="ECO:0000259" key="11">
    <source>
        <dbReference type="Pfam" id="PF04452"/>
    </source>
</evidence>
<dbReference type="Proteomes" id="UP001179952">
    <property type="component" value="Unassembled WGS sequence"/>
</dbReference>
<evidence type="ECO:0000256" key="5">
    <source>
        <dbReference type="ARBA" id="ARBA00022552"/>
    </source>
</evidence>
<feature type="domain" description="Ribosomal RNA small subunit methyltransferase E PUA-like" evidence="12">
    <location>
        <begin position="72"/>
        <end position="113"/>
    </location>
</feature>
<evidence type="ECO:0000256" key="10">
    <source>
        <dbReference type="ARBA" id="ARBA00047944"/>
    </source>
</evidence>
<gene>
    <name evidence="13" type="ORF">QJS04_geneDACA016012</name>
</gene>
<evidence type="ECO:0000256" key="4">
    <source>
        <dbReference type="ARBA" id="ARBA00022490"/>
    </source>
</evidence>
<evidence type="ECO:0000313" key="13">
    <source>
        <dbReference type="EMBL" id="KAK1276632.1"/>
    </source>
</evidence>
<evidence type="ECO:0000256" key="7">
    <source>
        <dbReference type="ARBA" id="ARBA00022679"/>
    </source>
</evidence>
<dbReference type="GO" id="GO:0005737">
    <property type="term" value="C:cytoplasm"/>
    <property type="evidence" value="ECO:0007669"/>
    <property type="project" value="UniProtKB-SubCell"/>
</dbReference>
<dbReference type="Pfam" id="PF20260">
    <property type="entry name" value="PUA_4"/>
    <property type="match status" value="1"/>
</dbReference>
<sequence length="298" mass="32812">MGSESYQMRTLAVRDSLSLLLSHPWRNLRRRLITRASSTSSPSVTVDWSRGGPPRFHSPVLPPSKGSVVRVQGEEFWHATKVLRLTESDRVELFNGTGGIVTGFIHKVDRTGLDFMASEDVKNVAPQGTQWHVFAAFGTLKGGRADWLVEKCTELGASSVTPLLTERSPSITENRVDRLHRVILAAVKQCQRLHEMTLNPPMKLLSFLPLVSQSELSFLAAAEATPLIDILSCSRREASGVMIVGPEGDFTEEEVKLMIKSGATPVGLGPHRLRAETATITLLSALMLWSNTQKPELH</sequence>
<comment type="catalytic activity">
    <reaction evidence="10">
        <text>uridine(1498) in 16S rRNA + S-adenosyl-L-methionine = N(3)-methyluridine(1498) in 16S rRNA + S-adenosyl-L-homocysteine + H(+)</text>
        <dbReference type="Rhea" id="RHEA:42920"/>
        <dbReference type="Rhea" id="RHEA-COMP:10283"/>
        <dbReference type="Rhea" id="RHEA-COMP:10284"/>
        <dbReference type="ChEBI" id="CHEBI:15378"/>
        <dbReference type="ChEBI" id="CHEBI:57856"/>
        <dbReference type="ChEBI" id="CHEBI:59789"/>
        <dbReference type="ChEBI" id="CHEBI:65315"/>
        <dbReference type="ChEBI" id="CHEBI:74502"/>
        <dbReference type="EC" id="2.1.1.193"/>
    </reaction>
</comment>
<dbReference type="CDD" id="cd18084">
    <property type="entry name" value="RsmE-like"/>
    <property type="match status" value="1"/>
</dbReference>
<dbReference type="InterPro" id="IPR015947">
    <property type="entry name" value="PUA-like_sf"/>
</dbReference>
<dbReference type="InterPro" id="IPR046887">
    <property type="entry name" value="RsmE_PUA-like"/>
</dbReference>
<dbReference type="PANTHER" id="PTHR30027">
    <property type="entry name" value="RIBOSOMAL RNA SMALL SUBUNIT METHYLTRANSFERASE E"/>
    <property type="match status" value="1"/>
</dbReference>
<keyword evidence="7" id="KW-0808">Transferase</keyword>
<comment type="similarity">
    <text evidence="2">Belongs to the RNA methyltransferase RsmE family.</text>
</comment>